<dbReference type="Gene3D" id="3.40.50.150">
    <property type="entry name" value="Vaccinia Virus protein VP39"/>
    <property type="match status" value="1"/>
</dbReference>
<keyword evidence="1" id="KW-0808">Transferase</keyword>
<evidence type="ECO:0000313" key="1">
    <source>
        <dbReference type="EMBL" id="MCT7977388.1"/>
    </source>
</evidence>
<name>A0ABT2N3Y8_9CYAN</name>
<comment type="caution">
    <text evidence="1">The sequence shown here is derived from an EMBL/GenBank/DDBJ whole genome shotgun (WGS) entry which is preliminary data.</text>
</comment>
<dbReference type="SUPFAM" id="SSF53335">
    <property type="entry name" value="S-adenosyl-L-methionine-dependent methyltransferases"/>
    <property type="match status" value="1"/>
</dbReference>
<evidence type="ECO:0000313" key="2">
    <source>
        <dbReference type="Proteomes" id="UP001525961"/>
    </source>
</evidence>
<dbReference type="RefSeq" id="WP_261196570.1">
    <property type="nucleotide sequence ID" value="NZ_JAMXFA010000007.1"/>
</dbReference>
<dbReference type="GO" id="GO:0032259">
    <property type="term" value="P:methylation"/>
    <property type="evidence" value="ECO:0007669"/>
    <property type="project" value="UniProtKB-KW"/>
</dbReference>
<protein>
    <submittedName>
        <fullName evidence="1">Class I SAM-dependent methyltransferase</fullName>
    </submittedName>
</protein>
<accession>A0ABT2N3Y8</accession>
<dbReference type="GO" id="GO:0008168">
    <property type="term" value="F:methyltransferase activity"/>
    <property type="evidence" value="ECO:0007669"/>
    <property type="project" value="UniProtKB-KW"/>
</dbReference>
<dbReference type="EMBL" id="JAMXFA010000007">
    <property type="protein sequence ID" value="MCT7977388.1"/>
    <property type="molecule type" value="Genomic_DNA"/>
</dbReference>
<organism evidence="1 2">
    <name type="scientific">Laspinema olomoucense D3b</name>
    <dbReference type="NCBI Taxonomy" id="2953688"/>
    <lineage>
        <taxon>Bacteria</taxon>
        <taxon>Bacillati</taxon>
        <taxon>Cyanobacteriota</taxon>
        <taxon>Cyanophyceae</taxon>
        <taxon>Oscillatoriophycideae</taxon>
        <taxon>Oscillatoriales</taxon>
        <taxon>Laspinemataceae</taxon>
        <taxon>Laspinema</taxon>
        <taxon>Laspinema olomoucense</taxon>
    </lineage>
</organism>
<dbReference type="Pfam" id="PF13489">
    <property type="entry name" value="Methyltransf_23"/>
    <property type="match status" value="1"/>
</dbReference>
<keyword evidence="1" id="KW-0489">Methyltransferase</keyword>
<dbReference type="Proteomes" id="UP001525961">
    <property type="component" value="Unassembled WGS sequence"/>
</dbReference>
<proteinExistence type="predicted"/>
<sequence>MNYQKTSICKLCKGKTNYLFSLEIAQSINADYYECEVCKTLQSYHLDDMSSNELKNFYESTDSLGLDNGAAWRQYCIVNRLQTLVRLKLIRSFSLEGFKVLDFGAGSGFVSSSLKFKLGWDVYTYEPYIKPYFSTVKFLKNIDEVIANKPYNLIIESEVFEHLNKPADTLNMMRDILHKDWFYVFVTTGLYIPGKRDKSWAYLAPMTGQHTTFYSTESMKKVGEILGSSRIYQIGAEYEWLFAKYPSKMPLLHDITNIFSLKFLQMQVKWGFLPKIEE</sequence>
<gene>
    <name evidence="1" type="ORF">NG792_06695</name>
</gene>
<keyword evidence="2" id="KW-1185">Reference proteome</keyword>
<reference evidence="1 2" key="1">
    <citation type="journal article" date="2022" name="Front. Microbiol.">
        <title>High genomic differentiation and limited gene flow indicate recent cryptic speciation within the genus Laspinema (cyanobacteria).</title>
        <authorList>
            <person name="Stanojkovic A."/>
            <person name="Skoupy S."/>
            <person name="Skaloud P."/>
            <person name="Dvorak P."/>
        </authorList>
    </citation>
    <scope>NUCLEOTIDE SEQUENCE [LARGE SCALE GENOMIC DNA]</scope>
    <source>
        <strain evidence="1 2">D3b</strain>
    </source>
</reference>
<dbReference type="InterPro" id="IPR029063">
    <property type="entry name" value="SAM-dependent_MTases_sf"/>
</dbReference>